<feature type="non-terminal residue" evidence="3">
    <location>
        <position position="270"/>
    </location>
</feature>
<evidence type="ECO:0000256" key="1">
    <source>
        <dbReference type="SAM" id="MobiDB-lite"/>
    </source>
</evidence>
<dbReference type="CDD" id="cd00833">
    <property type="entry name" value="PKS"/>
    <property type="match status" value="1"/>
</dbReference>
<gene>
    <name evidence="3" type="primary">PKS</name>
</gene>
<dbReference type="SMART" id="SM00825">
    <property type="entry name" value="PKS_KS"/>
    <property type="match status" value="1"/>
</dbReference>
<sequence>EWHGTGTAVGDPTEASAIARAFDHVRTREDPLYVGAVKANVGHLEGCSGLAGVIKALLVLEKGYIPPIAGLETLNKKLTPEKWNIRFPQVGLAWPSTGLRRACVNSFGFGGTNATAVLDNCDYHLSIVRNRHANRGSLQDSDSTSSAPTSNGVHSSDDLDPIPAEHTNGDCSTLARPSATPRLLPWSAFDEQSAKRLGEMYLSRFNDFKDTLDDAAYVLSQRRTLFPWRGFAVLDRLSNIEMARLPSPAPKKALENRQVAFVFTGQGAQW</sequence>
<evidence type="ECO:0000259" key="2">
    <source>
        <dbReference type="PROSITE" id="PS52004"/>
    </source>
</evidence>
<dbReference type="InterPro" id="IPR020841">
    <property type="entry name" value="PKS_Beta-ketoAc_synthase_dom"/>
</dbReference>
<dbReference type="PANTHER" id="PTHR43775">
    <property type="entry name" value="FATTY ACID SYNTHASE"/>
    <property type="match status" value="1"/>
</dbReference>
<dbReference type="InterPro" id="IPR014031">
    <property type="entry name" value="Ketoacyl_synth_C"/>
</dbReference>
<reference evidence="3" key="1">
    <citation type="submission" date="2010-02" db="EMBL/GenBank/DDBJ databases">
        <title>Expression of type I polyketide synthase genes in the phytopathogenic fungus Ramularia collo-cygni (Cav.) Sutton et Waller.</title>
        <authorList>
            <person name="Kellner H."/>
            <person name="Vandenbol M."/>
            <person name="Miethbauer S."/>
        </authorList>
    </citation>
    <scope>NUCLEOTIDE SEQUENCE</scope>
    <source>
        <strain evidence="3">43/3</strain>
    </source>
</reference>
<dbReference type="GO" id="GO:0044550">
    <property type="term" value="P:secondary metabolite biosynthetic process"/>
    <property type="evidence" value="ECO:0007669"/>
    <property type="project" value="TreeGrafter"/>
</dbReference>
<feature type="domain" description="Ketosynthase family 3 (KS3)" evidence="2">
    <location>
        <begin position="1"/>
        <end position="120"/>
    </location>
</feature>
<dbReference type="InterPro" id="IPR050091">
    <property type="entry name" value="PKS_NRPS_Biosynth_Enz"/>
</dbReference>
<dbReference type="AlphaFoldDB" id="M1E2M2"/>
<dbReference type="PROSITE" id="PS52004">
    <property type="entry name" value="KS3_2"/>
    <property type="match status" value="1"/>
</dbReference>
<dbReference type="Pfam" id="PF02801">
    <property type="entry name" value="Ketoacyl-synt_C"/>
    <property type="match status" value="1"/>
</dbReference>
<dbReference type="GO" id="GO:0006633">
    <property type="term" value="P:fatty acid biosynthetic process"/>
    <property type="evidence" value="ECO:0007669"/>
    <property type="project" value="TreeGrafter"/>
</dbReference>
<feature type="compositionally biased region" description="Polar residues" evidence="1">
    <location>
        <begin position="136"/>
        <end position="154"/>
    </location>
</feature>
<dbReference type="Gene3D" id="3.40.47.10">
    <property type="match status" value="1"/>
</dbReference>
<dbReference type="InterPro" id="IPR001227">
    <property type="entry name" value="Ac_transferase_dom_sf"/>
</dbReference>
<dbReference type="SUPFAM" id="SSF53901">
    <property type="entry name" value="Thiolase-like"/>
    <property type="match status" value="1"/>
</dbReference>
<dbReference type="Gene3D" id="3.30.70.3290">
    <property type="match status" value="1"/>
</dbReference>
<feature type="region of interest" description="Disordered" evidence="1">
    <location>
        <begin position="134"/>
        <end position="171"/>
    </location>
</feature>
<dbReference type="GO" id="GO:0004312">
    <property type="term" value="F:fatty acid synthase activity"/>
    <property type="evidence" value="ECO:0007669"/>
    <property type="project" value="TreeGrafter"/>
</dbReference>
<dbReference type="EMBL" id="GU939185">
    <property type="protein sequence ID" value="ADZ14593.1"/>
    <property type="molecule type" value="Genomic_DNA"/>
</dbReference>
<protein>
    <submittedName>
        <fullName evidence="3">Putative reducing polyketide synthase 3</fullName>
    </submittedName>
</protein>
<dbReference type="PANTHER" id="PTHR43775:SF29">
    <property type="entry name" value="ASPERFURANONE POLYKETIDE SYNTHASE AFOG-RELATED"/>
    <property type="match status" value="1"/>
</dbReference>
<organism evidence="3">
    <name type="scientific">Ramularia collo-cygni</name>
    <dbReference type="NCBI Taxonomy" id="112498"/>
    <lineage>
        <taxon>Eukaryota</taxon>
        <taxon>Fungi</taxon>
        <taxon>Dikarya</taxon>
        <taxon>Ascomycota</taxon>
        <taxon>Pezizomycotina</taxon>
        <taxon>Dothideomycetes</taxon>
        <taxon>Dothideomycetidae</taxon>
        <taxon>Mycosphaerellales</taxon>
        <taxon>Mycosphaerellaceae</taxon>
        <taxon>Ramularia</taxon>
    </lineage>
</organism>
<feature type="non-terminal residue" evidence="3">
    <location>
        <position position="1"/>
    </location>
</feature>
<dbReference type="Gene3D" id="3.40.366.10">
    <property type="entry name" value="Malonyl-Coenzyme A Acyl Carrier Protein, domain 2"/>
    <property type="match status" value="1"/>
</dbReference>
<name>M1E2M2_9PEZI</name>
<dbReference type="InterPro" id="IPR016039">
    <property type="entry name" value="Thiolase-like"/>
</dbReference>
<evidence type="ECO:0000313" key="3">
    <source>
        <dbReference type="EMBL" id="ADZ14593.1"/>
    </source>
</evidence>
<proteinExistence type="predicted"/>
<accession>M1E2M2</accession>